<protein>
    <submittedName>
        <fullName evidence="6">UPF0754 membrane protein</fullName>
    </submittedName>
</protein>
<keyword evidence="4 5" id="KW-0472">Membrane</keyword>
<dbReference type="InterPro" id="IPR007383">
    <property type="entry name" value="DUF445"/>
</dbReference>
<evidence type="ECO:0000256" key="4">
    <source>
        <dbReference type="ARBA" id="ARBA00023136"/>
    </source>
</evidence>
<keyword evidence="7" id="KW-1185">Reference proteome</keyword>
<feature type="transmembrane region" description="Helical" evidence="5">
    <location>
        <begin position="169"/>
        <end position="188"/>
    </location>
</feature>
<feature type="transmembrane region" description="Helical" evidence="5">
    <location>
        <begin position="194"/>
        <end position="214"/>
    </location>
</feature>
<dbReference type="PANTHER" id="PTHR35791:SF1">
    <property type="entry name" value="UPF0754 MEMBRANE PROTEIN YHEB"/>
    <property type="match status" value="1"/>
</dbReference>
<dbReference type="AlphaFoldDB" id="A0A1Q9E3M6"/>
<dbReference type="OMA" id="MIFRPVQ"/>
<dbReference type="EMBL" id="LSRX01000275">
    <property type="protein sequence ID" value="OLQ02024.1"/>
    <property type="molecule type" value="Genomic_DNA"/>
</dbReference>
<keyword evidence="2 5" id="KW-0812">Transmembrane</keyword>
<evidence type="ECO:0000313" key="6">
    <source>
        <dbReference type="EMBL" id="OLQ02024.1"/>
    </source>
</evidence>
<reference evidence="6 7" key="1">
    <citation type="submission" date="2016-02" db="EMBL/GenBank/DDBJ databases">
        <title>Genome analysis of coral dinoflagellate symbionts highlights evolutionary adaptations to a symbiotic lifestyle.</title>
        <authorList>
            <person name="Aranda M."/>
            <person name="Li Y."/>
            <person name="Liew Y.J."/>
            <person name="Baumgarten S."/>
            <person name="Simakov O."/>
            <person name="Wilson M."/>
            <person name="Piel J."/>
            <person name="Ashoor H."/>
            <person name="Bougouffa S."/>
            <person name="Bajic V.B."/>
            <person name="Ryu T."/>
            <person name="Ravasi T."/>
            <person name="Bayer T."/>
            <person name="Micklem G."/>
            <person name="Kim H."/>
            <person name="Bhak J."/>
            <person name="Lajeunesse T.C."/>
            <person name="Voolstra C.R."/>
        </authorList>
    </citation>
    <scope>NUCLEOTIDE SEQUENCE [LARGE SCALE GENOMIC DNA]</scope>
    <source>
        <strain evidence="6 7">CCMP2467</strain>
    </source>
</reference>
<evidence type="ECO:0000256" key="1">
    <source>
        <dbReference type="ARBA" id="ARBA00004308"/>
    </source>
</evidence>
<accession>A0A1Q9E3M6</accession>
<sequence>MRTMMIAESSRDVRPLRDGVPQVRPLPPSARFVKQHFFRFFIVCVLLGPALFLALDLAVAPPKSPAEWKRWLEKLKYASIPVVSVCFTWWHVWLGIQMWTCSTAVLKRLAEKHCPQELNAKVMEQSVLMFRPVIEDLKQNVQMAVEALIEDKALLVSMFQDISQKEFTFVLRVAAVMGFILGLVQMGVWRYIHVWWSLPVTGLVIGYFTNWLAITMIFRPVQPHIVCCGYVNCQGVFLKRQQEVSRELATMISTKLIHAERILSYVVKSEGFQQVLDIYQTHMDHAVDQVLGRTSRVLPAFVGRDAVRGIKEEVAQFTLEELPAHSSDIARYMDRTFGLADLVGERLASLPPEQFEGMLRPVFKEDEWMVLLLGGSTILWLFTMQDIE</sequence>
<keyword evidence="3 5" id="KW-1133">Transmembrane helix</keyword>
<comment type="subcellular location">
    <subcellularLocation>
        <location evidence="1">Endomembrane system</location>
    </subcellularLocation>
</comment>
<comment type="caution">
    <text evidence="6">The sequence shown here is derived from an EMBL/GenBank/DDBJ whole genome shotgun (WGS) entry which is preliminary data.</text>
</comment>
<dbReference type="GO" id="GO:0012505">
    <property type="term" value="C:endomembrane system"/>
    <property type="evidence" value="ECO:0007669"/>
    <property type="project" value="UniProtKB-SubCell"/>
</dbReference>
<evidence type="ECO:0000256" key="5">
    <source>
        <dbReference type="SAM" id="Phobius"/>
    </source>
</evidence>
<name>A0A1Q9E3M6_SYMMI</name>
<evidence type="ECO:0000256" key="3">
    <source>
        <dbReference type="ARBA" id="ARBA00022989"/>
    </source>
</evidence>
<dbReference type="OrthoDB" id="410754at2759"/>
<evidence type="ECO:0000256" key="2">
    <source>
        <dbReference type="ARBA" id="ARBA00022692"/>
    </source>
</evidence>
<proteinExistence type="predicted"/>
<feature type="transmembrane region" description="Helical" evidence="5">
    <location>
        <begin position="80"/>
        <end position="99"/>
    </location>
</feature>
<feature type="transmembrane region" description="Helical" evidence="5">
    <location>
        <begin position="37"/>
        <end position="60"/>
    </location>
</feature>
<gene>
    <name evidence="6" type="ORF">AK812_SmicGene15188</name>
</gene>
<evidence type="ECO:0000313" key="7">
    <source>
        <dbReference type="Proteomes" id="UP000186817"/>
    </source>
</evidence>
<dbReference type="Proteomes" id="UP000186817">
    <property type="component" value="Unassembled WGS sequence"/>
</dbReference>
<dbReference type="Pfam" id="PF04286">
    <property type="entry name" value="DUF445"/>
    <property type="match status" value="1"/>
</dbReference>
<organism evidence="6 7">
    <name type="scientific">Symbiodinium microadriaticum</name>
    <name type="common">Dinoflagellate</name>
    <name type="synonym">Zooxanthella microadriatica</name>
    <dbReference type="NCBI Taxonomy" id="2951"/>
    <lineage>
        <taxon>Eukaryota</taxon>
        <taxon>Sar</taxon>
        <taxon>Alveolata</taxon>
        <taxon>Dinophyceae</taxon>
        <taxon>Suessiales</taxon>
        <taxon>Symbiodiniaceae</taxon>
        <taxon>Symbiodinium</taxon>
    </lineage>
</organism>
<dbReference type="PANTHER" id="PTHR35791">
    <property type="entry name" value="UPF0754 MEMBRANE PROTEIN YHEB"/>
    <property type="match status" value="1"/>
</dbReference>